<evidence type="ECO:0000313" key="3">
    <source>
        <dbReference type="Proteomes" id="UP000823941"/>
    </source>
</evidence>
<keyword evidence="1" id="KW-0732">Signal</keyword>
<gene>
    <name evidence="2" type="ORF">JYU34_002094</name>
</gene>
<dbReference type="Proteomes" id="UP000823941">
    <property type="component" value="Chromosome 4"/>
</dbReference>
<keyword evidence="3" id="KW-1185">Reference proteome</keyword>
<sequence>MGPSPGPAAAAAAAASAAVQFVAVIGAVPLAGVFVPPPPPPCRTHIAPLFCLCPGPGSDGMVPGGIGQKRHKVY</sequence>
<protein>
    <recommendedName>
        <fullName evidence="4">Secreted protein</fullName>
    </recommendedName>
</protein>
<organism evidence="2 3">
    <name type="scientific">Plutella xylostella</name>
    <name type="common">Diamondback moth</name>
    <name type="synonym">Plutella maculipennis</name>
    <dbReference type="NCBI Taxonomy" id="51655"/>
    <lineage>
        <taxon>Eukaryota</taxon>
        <taxon>Metazoa</taxon>
        <taxon>Ecdysozoa</taxon>
        <taxon>Arthropoda</taxon>
        <taxon>Hexapoda</taxon>
        <taxon>Insecta</taxon>
        <taxon>Pterygota</taxon>
        <taxon>Neoptera</taxon>
        <taxon>Endopterygota</taxon>
        <taxon>Lepidoptera</taxon>
        <taxon>Glossata</taxon>
        <taxon>Ditrysia</taxon>
        <taxon>Yponomeutoidea</taxon>
        <taxon>Plutellidae</taxon>
        <taxon>Plutella</taxon>
    </lineage>
</organism>
<comment type="caution">
    <text evidence="2">The sequence shown here is derived from an EMBL/GenBank/DDBJ whole genome shotgun (WGS) entry which is preliminary data.</text>
</comment>
<proteinExistence type="predicted"/>
<evidence type="ECO:0008006" key="4">
    <source>
        <dbReference type="Google" id="ProtNLM"/>
    </source>
</evidence>
<reference evidence="2 3" key="1">
    <citation type="submission" date="2021-06" db="EMBL/GenBank/DDBJ databases">
        <title>A haploid diamondback moth (Plutella xylostella L.) genome assembly resolves 31 chromosomes and identifies a diamide resistance mutation.</title>
        <authorList>
            <person name="Ward C.M."/>
            <person name="Perry K.D."/>
            <person name="Baker G."/>
            <person name="Powis K."/>
            <person name="Heckel D.G."/>
            <person name="Baxter S.W."/>
        </authorList>
    </citation>
    <scope>NUCLEOTIDE SEQUENCE [LARGE SCALE GENOMIC DNA]</scope>
    <source>
        <strain evidence="2 3">LV</strain>
        <tissue evidence="2">Single pupa</tissue>
    </source>
</reference>
<evidence type="ECO:0000313" key="2">
    <source>
        <dbReference type="EMBL" id="KAG7311113.1"/>
    </source>
</evidence>
<feature type="chain" id="PRO_5046103139" description="Secreted protein" evidence="1">
    <location>
        <begin position="28"/>
        <end position="74"/>
    </location>
</feature>
<feature type="signal peptide" evidence="1">
    <location>
        <begin position="1"/>
        <end position="27"/>
    </location>
</feature>
<evidence type="ECO:0000256" key="1">
    <source>
        <dbReference type="SAM" id="SignalP"/>
    </source>
</evidence>
<name>A0ABQ7R1C8_PLUXY</name>
<dbReference type="EMBL" id="JAHIBW010000004">
    <property type="protein sequence ID" value="KAG7311113.1"/>
    <property type="molecule type" value="Genomic_DNA"/>
</dbReference>
<accession>A0ABQ7R1C8</accession>